<gene>
    <name evidence="2" type="ORF">PICST_52416</name>
</gene>
<accession>A3GFJ5</accession>
<evidence type="ECO:0000313" key="3">
    <source>
        <dbReference type="Proteomes" id="UP000002258"/>
    </source>
</evidence>
<feature type="compositionally biased region" description="Polar residues" evidence="1">
    <location>
        <begin position="115"/>
        <end position="127"/>
    </location>
</feature>
<feature type="region of interest" description="Disordered" evidence="1">
    <location>
        <begin position="192"/>
        <end position="253"/>
    </location>
</feature>
<evidence type="ECO:0000313" key="2">
    <source>
        <dbReference type="EMBL" id="EAZ63767.2"/>
    </source>
</evidence>
<feature type="compositionally biased region" description="Low complexity" evidence="1">
    <location>
        <begin position="192"/>
        <end position="222"/>
    </location>
</feature>
<reference evidence="2" key="1">
    <citation type="journal article" date="2007" name="Nat. Biotechnol.">
        <title>Genome sequence of the lignocellulose-bioconverting and xylose-fermenting yeast Pichia stipitis.</title>
        <authorList>
            <person name="Jeffries T.W."/>
            <person name="Grigoriev I.V."/>
            <person name="Grimwood J."/>
            <person name="Laplaza J.M."/>
            <person name="Aerts A."/>
            <person name="Salamov A."/>
            <person name="Schmutz J."/>
            <person name="Lindquist E."/>
            <person name="Dehal P."/>
            <person name="Shapiro H."/>
            <person name="Jin Y.S."/>
            <person name="Passoth V."/>
            <person name="Richardson P.M."/>
        </authorList>
    </citation>
    <scope>NUCLEOTIDE SEQUENCE [LARGE SCALE GENOMIC DNA]</scope>
    <source>
        <strain evidence="2">CBS 6054</strain>
    </source>
</reference>
<dbReference type="OrthoDB" id="3981113at2759"/>
<keyword evidence="3" id="KW-1185">Reference proteome</keyword>
<organism evidence="2 3">
    <name type="scientific">Scheffersomyces stipitis (strain ATCC 58785 / CBS 6054 / NBRC 10063 / NRRL Y-11545)</name>
    <name type="common">Yeast</name>
    <name type="synonym">Pichia stipitis</name>
    <dbReference type="NCBI Taxonomy" id="322104"/>
    <lineage>
        <taxon>Eukaryota</taxon>
        <taxon>Fungi</taxon>
        <taxon>Dikarya</taxon>
        <taxon>Ascomycota</taxon>
        <taxon>Saccharomycotina</taxon>
        <taxon>Pichiomycetes</taxon>
        <taxon>Debaryomycetaceae</taxon>
        <taxon>Scheffersomyces</taxon>
    </lineage>
</organism>
<feature type="region of interest" description="Disordered" evidence="1">
    <location>
        <begin position="16"/>
        <end position="63"/>
    </location>
</feature>
<name>A3GFJ5_PICST</name>
<dbReference type="KEGG" id="pic:PICST_52416"/>
<dbReference type="eggNOG" id="ENOG502S3TQ">
    <property type="taxonomic scope" value="Eukaryota"/>
</dbReference>
<evidence type="ECO:0000256" key="1">
    <source>
        <dbReference type="SAM" id="MobiDB-lite"/>
    </source>
</evidence>
<feature type="region of interest" description="Disordered" evidence="1">
    <location>
        <begin position="115"/>
        <end position="151"/>
    </location>
</feature>
<protein>
    <submittedName>
        <fullName evidence="2">Hypothetical conserved protein</fullName>
    </submittedName>
</protein>
<dbReference type="GeneID" id="4851044"/>
<dbReference type="RefSeq" id="XP_001387790.2">
    <property type="nucleotide sequence ID" value="XM_001387753.1"/>
</dbReference>
<dbReference type="EMBL" id="AAVQ01000001">
    <property type="protein sequence ID" value="EAZ63767.2"/>
    <property type="molecule type" value="Genomic_DNA"/>
</dbReference>
<comment type="caution">
    <text evidence="2">The sequence shown here is derived from an EMBL/GenBank/DDBJ whole genome shotgun (WGS) entry which is preliminary data.</text>
</comment>
<dbReference type="AlphaFoldDB" id="A3GFJ5"/>
<dbReference type="HOGENOM" id="CLU_1012348_0_0_1"/>
<sequence>MSHPAASIKSIFSGRVNLDTPEGMDPFEYNSSYNTNDNSFVDDDDNDMNGSNGSAGDHDSNYSITSKNLRTLSESFTQQQPNTNKEYLSATDANNKGRQFSDTNLSLASTASDYQQNYTDDPSETLSTPPPDYLQADPFSRPISRNSTTSCLSTTATKDGIEGKRFHRHGPTTYSSNIIANMIHSQQIQQMKEKQLQQQHQTTPILQVTSPPSVQTPSQSVVNDASVPDPDYSEYSARTTNAQFDGEGGLGGERNEQYFEKRLPPNYHMPPPITLKEKINLLNTDSISDRK</sequence>
<proteinExistence type="predicted"/>
<dbReference type="InParanoid" id="A3GFJ5"/>
<dbReference type="OMA" id="HIIAGMM"/>
<dbReference type="Proteomes" id="UP000002258">
    <property type="component" value="Chromosome 1"/>
</dbReference>